<keyword evidence="2" id="KW-1185">Reference proteome</keyword>
<organism evidence="1 2">
    <name type="scientific">Araneus ventricosus</name>
    <name type="common">Orbweaver spider</name>
    <name type="synonym">Epeira ventricosa</name>
    <dbReference type="NCBI Taxonomy" id="182803"/>
    <lineage>
        <taxon>Eukaryota</taxon>
        <taxon>Metazoa</taxon>
        <taxon>Ecdysozoa</taxon>
        <taxon>Arthropoda</taxon>
        <taxon>Chelicerata</taxon>
        <taxon>Arachnida</taxon>
        <taxon>Araneae</taxon>
        <taxon>Araneomorphae</taxon>
        <taxon>Entelegynae</taxon>
        <taxon>Araneoidea</taxon>
        <taxon>Araneidae</taxon>
        <taxon>Araneus</taxon>
    </lineage>
</organism>
<accession>A0A4Y2HBC7</accession>
<name>A0A4Y2HBC7_ARAVE</name>
<protein>
    <submittedName>
        <fullName evidence="1">Uncharacterized protein</fullName>
    </submittedName>
</protein>
<sequence>MKRVGRVFREGVGLDLFALVTVNVLVLSPATEGYFWDGPRSFGLQSDADTQWTSVKLPIRTSWKFFDRRCQRTDMCSLTFDPCFFNVFDLVF</sequence>
<evidence type="ECO:0000313" key="1">
    <source>
        <dbReference type="EMBL" id="GBM62593.1"/>
    </source>
</evidence>
<dbReference type="Proteomes" id="UP000499080">
    <property type="component" value="Unassembled WGS sequence"/>
</dbReference>
<gene>
    <name evidence="1" type="ORF">AVEN_243338_1</name>
</gene>
<proteinExistence type="predicted"/>
<dbReference type="AlphaFoldDB" id="A0A4Y2HBC7"/>
<evidence type="ECO:0000313" key="2">
    <source>
        <dbReference type="Proteomes" id="UP000499080"/>
    </source>
</evidence>
<comment type="caution">
    <text evidence="1">The sequence shown here is derived from an EMBL/GenBank/DDBJ whole genome shotgun (WGS) entry which is preliminary data.</text>
</comment>
<dbReference type="EMBL" id="BGPR01001826">
    <property type="protein sequence ID" value="GBM62593.1"/>
    <property type="molecule type" value="Genomic_DNA"/>
</dbReference>
<reference evidence="1 2" key="1">
    <citation type="journal article" date="2019" name="Sci. Rep.">
        <title>Orb-weaving spider Araneus ventricosus genome elucidates the spidroin gene catalogue.</title>
        <authorList>
            <person name="Kono N."/>
            <person name="Nakamura H."/>
            <person name="Ohtoshi R."/>
            <person name="Moran D.A.P."/>
            <person name="Shinohara A."/>
            <person name="Yoshida Y."/>
            <person name="Fujiwara M."/>
            <person name="Mori M."/>
            <person name="Tomita M."/>
            <person name="Arakawa K."/>
        </authorList>
    </citation>
    <scope>NUCLEOTIDE SEQUENCE [LARGE SCALE GENOMIC DNA]</scope>
</reference>